<dbReference type="Pfam" id="PF02752">
    <property type="entry name" value="Arrestin_C"/>
    <property type="match status" value="1"/>
</dbReference>
<accession>A0A0A1XFE2</accession>
<evidence type="ECO:0000256" key="2">
    <source>
        <dbReference type="ARBA" id="ARBA00022606"/>
    </source>
</evidence>
<feature type="domain" description="Arrestin C-terminal-like" evidence="4">
    <location>
        <begin position="192"/>
        <end position="328"/>
    </location>
</feature>
<feature type="compositionally biased region" description="Low complexity" evidence="3">
    <location>
        <begin position="449"/>
        <end position="458"/>
    </location>
</feature>
<evidence type="ECO:0000256" key="3">
    <source>
        <dbReference type="SAM" id="MobiDB-lite"/>
    </source>
</evidence>
<proteinExistence type="inferred from homology"/>
<name>A0A0A1XFE2_ZEUCU</name>
<evidence type="ECO:0000256" key="1">
    <source>
        <dbReference type="ARBA" id="ARBA00005298"/>
    </source>
</evidence>
<sequence>MVLKCQVNLDNPKGVYEPGDKLIGHVILTLEVRLLIKAVAIKYTGFAEVKWEKDLPPKKAKKVKLKKESEQPSNVEQPVEQFIEVYNNREDFLSSVNYFVGSEEATARIIERGIYTYPFTVTLPQSCPSTFESANGHIRYMLEVFVDHKNKREVWYTQQLQVLKPLDLRQCPQIAAQARNVLVDEGILWHFFKHPMKMCVNLQQFGFVPGEALSIHVSIQNPDNLRLHELSYELQQICRITASHGHNKTKTKYFHTTLAKAVHTICGPPVASVQHLQELYMPQTVPSTDPDDCHCLQISYELSVRLSTDNVKRSVHAKIPIVVGTVSLRSAEEARTLPSLFQAGVFSTCSMENLSSKASECNRSPIVEVPDNFAMATAPEPESPIQNVLQLNLGSSSFREASHLPKTKFDAEPKKSKHTKEQIDFKPTYLYYDIDNMSGVRNDAAITTTTTENTTTTTVPSATESPQQNDIEAQNSENRAYAGVVQQLRAMQERNSIVNGSS</sequence>
<reference evidence="5" key="2">
    <citation type="journal article" date="2015" name="Gigascience">
        <title>Reconstructing a comprehensive transcriptome assembly of a white-pupal translocated strain of the pest fruit fly Bactrocera cucurbitae.</title>
        <authorList>
            <person name="Sim S.B."/>
            <person name="Calla B."/>
            <person name="Hall B."/>
            <person name="DeRego T."/>
            <person name="Geib S.M."/>
        </authorList>
    </citation>
    <scope>NUCLEOTIDE SEQUENCE</scope>
</reference>
<dbReference type="GO" id="GO:0005737">
    <property type="term" value="C:cytoplasm"/>
    <property type="evidence" value="ECO:0007669"/>
    <property type="project" value="TreeGrafter"/>
</dbReference>
<organism evidence="5">
    <name type="scientific">Zeugodacus cucurbitae</name>
    <name type="common">Melon fruit fly</name>
    <name type="synonym">Bactrocera cucurbitae</name>
    <dbReference type="NCBI Taxonomy" id="28588"/>
    <lineage>
        <taxon>Eukaryota</taxon>
        <taxon>Metazoa</taxon>
        <taxon>Ecdysozoa</taxon>
        <taxon>Arthropoda</taxon>
        <taxon>Hexapoda</taxon>
        <taxon>Insecta</taxon>
        <taxon>Pterygota</taxon>
        <taxon>Neoptera</taxon>
        <taxon>Endopterygota</taxon>
        <taxon>Diptera</taxon>
        <taxon>Brachycera</taxon>
        <taxon>Muscomorpha</taxon>
        <taxon>Tephritoidea</taxon>
        <taxon>Tephritidae</taxon>
        <taxon>Zeugodacus</taxon>
        <taxon>Zeugodacus</taxon>
    </lineage>
</organism>
<reference evidence="5" key="1">
    <citation type="submission" date="2014-11" db="EMBL/GenBank/DDBJ databases">
        <authorList>
            <person name="Geib S."/>
        </authorList>
    </citation>
    <scope>NUCLEOTIDE SEQUENCE</scope>
</reference>
<keyword evidence="2" id="KW-0716">Sensory transduction</keyword>
<dbReference type="PANTHER" id="PTHR11188:SF167">
    <property type="entry name" value="ARRESTIN C-TERMINAL-LIKE DOMAIN-CONTAINING PROTEIN-RELATED"/>
    <property type="match status" value="1"/>
</dbReference>
<dbReference type="SMART" id="SM01017">
    <property type="entry name" value="Arrestin_C"/>
    <property type="match status" value="1"/>
</dbReference>
<dbReference type="GO" id="GO:0015031">
    <property type="term" value="P:protein transport"/>
    <property type="evidence" value="ECO:0007669"/>
    <property type="project" value="TreeGrafter"/>
</dbReference>
<protein>
    <submittedName>
        <fullName evidence="5">Arrestin domain-containing protein 4</fullName>
    </submittedName>
</protein>
<dbReference type="AlphaFoldDB" id="A0A0A1XFE2"/>
<dbReference type="InterPro" id="IPR011021">
    <property type="entry name" value="Arrestin-like_N"/>
</dbReference>
<dbReference type="SUPFAM" id="SSF81296">
    <property type="entry name" value="E set domains"/>
    <property type="match status" value="2"/>
</dbReference>
<dbReference type="Pfam" id="PF00339">
    <property type="entry name" value="Arrestin_N"/>
    <property type="match status" value="1"/>
</dbReference>
<dbReference type="InterPro" id="IPR011022">
    <property type="entry name" value="Arrestin_C-like"/>
</dbReference>
<dbReference type="InterPro" id="IPR050357">
    <property type="entry name" value="Arrestin_domain-protein"/>
</dbReference>
<evidence type="ECO:0000259" key="4">
    <source>
        <dbReference type="SMART" id="SM01017"/>
    </source>
</evidence>
<dbReference type="InterPro" id="IPR014752">
    <property type="entry name" value="Arrestin-like_C"/>
</dbReference>
<feature type="compositionally biased region" description="Polar residues" evidence="3">
    <location>
        <begin position="459"/>
        <end position="475"/>
    </location>
</feature>
<dbReference type="PANTHER" id="PTHR11188">
    <property type="entry name" value="ARRESTIN DOMAIN CONTAINING PROTEIN"/>
    <property type="match status" value="1"/>
</dbReference>
<dbReference type="InterPro" id="IPR014756">
    <property type="entry name" value="Ig_E-set"/>
</dbReference>
<evidence type="ECO:0000313" key="5">
    <source>
        <dbReference type="EMBL" id="JAD10119.1"/>
    </source>
</evidence>
<comment type="similarity">
    <text evidence="1">Belongs to the arrestin family.</text>
</comment>
<gene>
    <name evidence="5" type="primary">ARRDC4</name>
    <name evidence="5" type="ORF">g.14332</name>
</gene>
<dbReference type="EMBL" id="GBXI01004173">
    <property type="protein sequence ID" value="JAD10119.1"/>
    <property type="molecule type" value="Transcribed_RNA"/>
</dbReference>
<dbReference type="OrthoDB" id="7785529at2759"/>
<dbReference type="Gene3D" id="2.60.40.640">
    <property type="match status" value="2"/>
</dbReference>
<feature type="region of interest" description="Disordered" evidence="3">
    <location>
        <begin position="449"/>
        <end position="475"/>
    </location>
</feature>